<sequence>MRFSLPLLSVLLLPLLSAASPTPIPSPALSARAAITSPPSATAPPSRRDDNFDPSIPPLSLNLPTVSIAEPSIRSFSLDLPPETCTPGFSSYATPGLNGYVPADACNALWVYFPNFAAAIAFSILFGILTIAHLGQAVLYRNGFCWVITMAALWETGAYAFRALGSKNQQSSGIATVAQILVLVAPIWVNAFAYMVFARIVHFYSPTRKVWFFSPSILALIFVTLDIISFVIQLVGGGMAGPGASADSQKKGLNIYMGGIGMQEGFIVLFLGLVIKFHRDQLQAEKVGSLTADKIAGWKWLIWALYGCLLAITIRIIYRLAEFSAGLGKSNPLPSNEPILYVLESTPMWLAILVWNIVNPGRFIHGEDAKMPPSWLSRHLCCCCRKRRCDKCNSKLGHAGAHHQRRLADDSELEDNQEMHPVPKSHRGRVAAAPVNPFLDAPSRDSSPNGNAKEQLRLRTPPAADNHREVSPEPSSYTAYRPREFLR</sequence>
<dbReference type="OrthoDB" id="5384040at2759"/>
<evidence type="ECO:0000313" key="9">
    <source>
        <dbReference type="Proteomes" id="UP000800038"/>
    </source>
</evidence>
<keyword evidence="9" id="KW-1185">Reference proteome</keyword>
<evidence type="ECO:0000256" key="6">
    <source>
        <dbReference type="SAM" id="Phobius"/>
    </source>
</evidence>
<feature type="signal peptide" evidence="7">
    <location>
        <begin position="1"/>
        <end position="19"/>
    </location>
</feature>
<dbReference type="AlphaFoldDB" id="A0A6A5S9I9"/>
<evidence type="ECO:0000256" key="3">
    <source>
        <dbReference type="ARBA" id="ARBA00022989"/>
    </source>
</evidence>
<dbReference type="PANTHER" id="PTHR31465:SF15">
    <property type="entry name" value="LIPID TRANSPORTER ATNI-RELATED"/>
    <property type="match status" value="1"/>
</dbReference>
<feature type="transmembrane region" description="Helical" evidence="6">
    <location>
        <begin position="255"/>
        <end position="275"/>
    </location>
</feature>
<feature type="transmembrane region" description="Helical" evidence="6">
    <location>
        <begin position="296"/>
        <end position="318"/>
    </location>
</feature>
<feature type="transmembrane region" description="Helical" evidence="6">
    <location>
        <begin position="173"/>
        <end position="198"/>
    </location>
</feature>
<feature type="transmembrane region" description="Helical" evidence="6">
    <location>
        <begin position="109"/>
        <end position="131"/>
    </location>
</feature>
<evidence type="ECO:0000256" key="1">
    <source>
        <dbReference type="ARBA" id="ARBA00004141"/>
    </source>
</evidence>
<keyword evidence="2 6" id="KW-0812">Transmembrane</keyword>
<proteinExistence type="predicted"/>
<dbReference type="PANTHER" id="PTHR31465">
    <property type="entry name" value="PROTEIN RTA1-RELATED"/>
    <property type="match status" value="1"/>
</dbReference>
<reference evidence="8" key="1">
    <citation type="journal article" date="2020" name="Stud. Mycol.">
        <title>101 Dothideomycetes genomes: a test case for predicting lifestyles and emergence of pathogens.</title>
        <authorList>
            <person name="Haridas S."/>
            <person name="Albert R."/>
            <person name="Binder M."/>
            <person name="Bloem J."/>
            <person name="Labutti K."/>
            <person name="Salamov A."/>
            <person name="Andreopoulos B."/>
            <person name="Baker S."/>
            <person name="Barry K."/>
            <person name="Bills G."/>
            <person name="Bluhm B."/>
            <person name="Cannon C."/>
            <person name="Castanera R."/>
            <person name="Culley D."/>
            <person name="Daum C."/>
            <person name="Ezra D."/>
            <person name="Gonzalez J."/>
            <person name="Henrissat B."/>
            <person name="Kuo A."/>
            <person name="Liang C."/>
            <person name="Lipzen A."/>
            <person name="Lutzoni F."/>
            <person name="Magnuson J."/>
            <person name="Mondo S."/>
            <person name="Nolan M."/>
            <person name="Ohm R."/>
            <person name="Pangilinan J."/>
            <person name="Park H.-J."/>
            <person name="Ramirez L."/>
            <person name="Alfaro M."/>
            <person name="Sun H."/>
            <person name="Tritt A."/>
            <person name="Yoshinaga Y."/>
            <person name="Zwiers L.-H."/>
            <person name="Turgeon B."/>
            <person name="Goodwin S."/>
            <person name="Spatafora J."/>
            <person name="Crous P."/>
            <person name="Grigoriev I."/>
        </authorList>
    </citation>
    <scope>NUCLEOTIDE SEQUENCE</scope>
    <source>
        <strain evidence="8">CBS 161.51</strain>
    </source>
</reference>
<organism evidence="8 9">
    <name type="scientific">Clathrospora elynae</name>
    <dbReference type="NCBI Taxonomy" id="706981"/>
    <lineage>
        <taxon>Eukaryota</taxon>
        <taxon>Fungi</taxon>
        <taxon>Dikarya</taxon>
        <taxon>Ascomycota</taxon>
        <taxon>Pezizomycotina</taxon>
        <taxon>Dothideomycetes</taxon>
        <taxon>Pleosporomycetidae</taxon>
        <taxon>Pleosporales</taxon>
        <taxon>Diademaceae</taxon>
        <taxon>Clathrospora</taxon>
    </lineage>
</organism>
<protein>
    <recommendedName>
        <fullName evidence="10">RTA1-domain-containing protein</fullName>
    </recommendedName>
</protein>
<keyword evidence="4 6" id="KW-0472">Membrane</keyword>
<evidence type="ECO:0000313" key="8">
    <source>
        <dbReference type="EMBL" id="KAF1936459.1"/>
    </source>
</evidence>
<evidence type="ECO:0000256" key="5">
    <source>
        <dbReference type="SAM" id="MobiDB-lite"/>
    </source>
</evidence>
<dbReference type="Pfam" id="PF04479">
    <property type="entry name" value="RTA1"/>
    <property type="match status" value="1"/>
</dbReference>
<feature type="region of interest" description="Disordered" evidence="5">
    <location>
        <begin position="400"/>
        <end position="487"/>
    </location>
</feature>
<dbReference type="Proteomes" id="UP000800038">
    <property type="component" value="Unassembled WGS sequence"/>
</dbReference>
<dbReference type="InterPro" id="IPR007568">
    <property type="entry name" value="RTA1"/>
</dbReference>
<keyword evidence="7" id="KW-0732">Signal</keyword>
<evidence type="ECO:0000256" key="2">
    <source>
        <dbReference type="ARBA" id="ARBA00022692"/>
    </source>
</evidence>
<name>A0A6A5S9I9_9PLEO</name>
<evidence type="ECO:0008006" key="10">
    <source>
        <dbReference type="Google" id="ProtNLM"/>
    </source>
</evidence>
<comment type="subcellular location">
    <subcellularLocation>
        <location evidence="1">Membrane</location>
        <topology evidence="1">Multi-pass membrane protein</topology>
    </subcellularLocation>
</comment>
<evidence type="ECO:0000256" key="4">
    <source>
        <dbReference type="ARBA" id="ARBA00023136"/>
    </source>
</evidence>
<keyword evidence="3 6" id="KW-1133">Transmembrane helix</keyword>
<dbReference type="GO" id="GO:0016020">
    <property type="term" value="C:membrane"/>
    <property type="evidence" value="ECO:0007669"/>
    <property type="project" value="UniProtKB-SubCell"/>
</dbReference>
<feature type="transmembrane region" description="Helical" evidence="6">
    <location>
        <begin position="143"/>
        <end position="161"/>
    </location>
</feature>
<accession>A0A6A5S9I9</accession>
<feature type="transmembrane region" description="Helical" evidence="6">
    <location>
        <begin position="210"/>
        <end position="235"/>
    </location>
</feature>
<evidence type="ECO:0000256" key="7">
    <source>
        <dbReference type="SAM" id="SignalP"/>
    </source>
</evidence>
<gene>
    <name evidence="8" type="ORF">EJ02DRAFT_413972</name>
</gene>
<dbReference type="EMBL" id="ML976187">
    <property type="protein sequence ID" value="KAF1936459.1"/>
    <property type="molecule type" value="Genomic_DNA"/>
</dbReference>
<feature type="chain" id="PRO_5025335845" description="RTA1-domain-containing protein" evidence="7">
    <location>
        <begin position="20"/>
        <end position="487"/>
    </location>
</feature>